<dbReference type="Proteomes" id="UP000694050">
    <property type="component" value="Unassembled WGS sequence"/>
</dbReference>
<comment type="caution">
    <text evidence="1">The sequence shown here is derived from an EMBL/GenBank/DDBJ whole genome shotgun (WGS) entry which is preliminary data.</text>
</comment>
<evidence type="ECO:0000313" key="2">
    <source>
        <dbReference type="Proteomes" id="UP000694050"/>
    </source>
</evidence>
<evidence type="ECO:0000313" key="1">
    <source>
        <dbReference type="EMBL" id="KAG7403864.1"/>
    </source>
</evidence>
<protein>
    <submittedName>
        <fullName evidence="1">Spherulin-1A</fullName>
    </submittedName>
</protein>
<accession>A0A8J5TPF2</accession>
<reference evidence="1" key="1">
    <citation type="submission" date="2021-04" db="EMBL/GenBank/DDBJ databases">
        <title>First draft genome resource for Brassicaceae pathogens Fusarium oxysporum f. sp. raphani and Fusarium oxysporum f. sp. rapae.</title>
        <authorList>
            <person name="Asai S."/>
        </authorList>
    </citation>
    <scope>NUCLEOTIDE SEQUENCE</scope>
    <source>
        <strain evidence="1">Tf1208</strain>
    </source>
</reference>
<dbReference type="EMBL" id="JAELUQ010000014">
    <property type="protein sequence ID" value="KAG7403864.1"/>
    <property type="molecule type" value="Genomic_DNA"/>
</dbReference>
<dbReference type="AlphaFoldDB" id="A0A8J5TPF2"/>
<gene>
    <name evidence="1" type="primary">SR1A-2</name>
    <name evidence="1" type="ORF">Forpe1208_v016348</name>
</gene>
<proteinExistence type="predicted"/>
<name>A0A8J5TPF2_FUSOX</name>
<organism evidence="1 2">
    <name type="scientific">Fusarium oxysporum f. sp. rapae</name>
    <dbReference type="NCBI Taxonomy" id="485398"/>
    <lineage>
        <taxon>Eukaryota</taxon>
        <taxon>Fungi</taxon>
        <taxon>Dikarya</taxon>
        <taxon>Ascomycota</taxon>
        <taxon>Pezizomycotina</taxon>
        <taxon>Sordariomycetes</taxon>
        <taxon>Hypocreomycetidae</taxon>
        <taxon>Hypocreales</taxon>
        <taxon>Nectriaceae</taxon>
        <taxon>Fusarium</taxon>
        <taxon>Fusarium oxysporum species complex</taxon>
    </lineage>
</organism>
<sequence>MGIIMKRRSFLMKHHSYAACLCQVMGTDAAHYDQDLLDQASISAAGLVFNPDCKDAVFVAAFDNADPGVNQITQIFFALNGDVVQATPDGVQTIDGKDIESFRSHILANIALGIGACLNKCGGMKRNTRRDISDLLS</sequence>